<dbReference type="InterPro" id="IPR003661">
    <property type="entry name" value="HisK_dim/P_dom"/>
</dbReference>
<dbReference type="PROSITE" id="PS50109">
    <property type="entry name" value="HIS_KIN"/>
    <property type="match status" value="1"/>
</dbReference>
<comment type="caution">
    <text evidence="8">The sequence shown here is derived from an EMBL/GenBank/DDBJ whole genome shotgun (WGS) entry which is preliminary data.</text>
</comment>
<evidence type="ECO:0000313" key="9">
    <source>
        <dbReference type="Proteomes" id="UP000612362"/>
    </source>
</evidence>
<evidence type="ECO:0000256" key="5">
    <source>
        <dbReference type="ARBA" id="ARBA00022777"/>
    </source>
</evidence>
<keyword evidence="5" id="KW-0418">Kinase</keyword>
<keyword evidence="3" id="KW-0597">Phosphoprotein</keyword>
<dbReference type="GO" id="GO:0000155">
    <property type="term" value="F:phosphorelay sensor kinase activity"/>
    <property type="evidence" value="ECO:0007669"/>
    <property type="project" value="InterPro"/>
</dbReference>
<feature type="domain" description="Histidine kinase" evidence="7">
    <location>
        <begin position="78"/>
        <end position="304"/>
    </location>
</feature>
<name>A0A8J3I642_9CHLR</name>
<reference evidence="8" key="1">
    <citation type="submission" date="2020-10" db="EMBL/GenBank/DDBJ databases">
        <title>Taxonomic study of unclassified bacteria belonging to the class Ktedonobacteria.</title>
        <authorList>
            <person name="Yabe S."/>
            <person name="Wang C.M."/>
            <person name="Zheng Y."/>
            <person name="Sakai Y."/>
            <person name="Cavaletti L."/>
            <person name="Monciardini P."/>
            <person name="Donadio S."/>
        </authorList>
    </citation>
    <scope>NUCLEOTIDE SEQUENCE</scope>
    <source>
        <strain evidence="8">SOSP1-1</strain>
    </source>
</reference>
<evidence type="ECO:0000256" key="1">
    <source>
        <dbReference type="ARBA" id="ARBA00000085"/>
    </source>
</evidence>
<dbReference type="Pfam" id="PF02518">
    <property type="entry name" value="HATPase_c"/>
    <property type="match status" value="1"/>
</dbReference>
<dbReference type="AlphaFoldDB" id="A0A8J3I642"/>
<evidence type="ECO:0000256" key="3">
    <source>
        <dbReference type="ARBA" id="ARBA00022553"/>
    </source>
</evidence>
<protein>
    <recommendedName>
        <fullName evidence="2">histidine kinase</fullName>
        <ecNumber evidence="2">2.7.13.3</ecNumber>
    </recommendedName>
</protein>
<dbReference type="CDD" id="cd00075">
    <property type="entry name" value="HATPase"/>
    <property type="match status" value="1"/>
</dbReference>
<dbReference type="RefSeq" id="WP_220199980.1">
    <property type="nucleotide sequence ID" value="NZ_BNJF01000010.1"/>
</dbReference>
<accession>A0A8J3I642</accession>
<dbReference type="InterPro" id="IPR003594">
    <property type="entry name" value="HATPase_dom"/>
</dbReference>
<dbReference type="SMART" id="SM00388">
    <property type="entry name" value="HisKA"/>
    <property type="match status" value="1"/>
</dbReference>
<evidence type="ECO:0000256" key="6">
    <source>
        <dbReference type="ARBA" id="ARBA00023012"/>
    </source>
</evidence>
<dbReference type="Gene3D" id="3.30.565.10">
    <property type="entry name" value="Histidine kinase-like ATPase, C-terminal domain"/>
    <property type="match status" value="1"/>
</dbReference>
<evidence type="ECO:0000256" key="4">
    <source>
        <dbReference type="ARBA" id="ARBA00022679"/>
    </source>
</evidence>
<dbReference type="PANTHER" id="PTHR43547:SF2">
    <property type="entry name" value="HYBRID SIGNAL TRANSDUCTION HISTIDINE KINASE C"/>
    <property type="match status" value="1"/>
</dbReference>
<dbReference type="PANTHER" id="PTHR43547">
    <property type="entry name" value="TWO-COMPONENT HISTIDINE KINASE"/>
    <property type="match status" value="1"/>
</dbReference>
<sequence length="306" mass="34467">MVQHGELIGLFIIAKMEGEYTDVHYTYSNEEIALAQGTARLAALVIAQVRLLEEWAATRATEQALQEINRRYDAFISIASHELKTPLTTIKGNVELTLRRLMKLNHNLSAAQLDQLRKPLETALQRAQVQARMIEELLEASRIRMNKFTLSMTPYDLADIVEEATKDMQQAVTDRAIILAPVERPVPVQADIDRIKQVILNYLTNALKYSNPEYPVVVHLTREDGFARVSVQDQGPGIPLEAQKSLWQRFYRVPGIEVRHGSGTGLGLGLYICREFIELHHGHVGVQSTPGEGSTFWFTLPIKETA</sequence>
<evidence type="ECO:0000259" key="7">
    <source>
        <dbReference type="PROSITE" id="PS50109"/>
    </source>
</evidence>
<keyword evidence="4" id="KW-0808">Transferase</keyword>
<dbReference type="CDD" id="cd00082">
    <property type="entry name" value="HisKA"/>
    <property type="match status" value="1"/>
</dbReference>
<dbReference type="SUPFAM" id="SSF47384">
    <property type="entry name" value="Homodimeric domain of signal transducing histidine kinase"/>
    <property type="match status" value="1"/>
</dbReference>
<keyword evidence="6" id="KW-0902">Two-component regulatory system</keyword>
<keyword evidence="9" id="KW-1185">Reference proteome</keyword>
<dbReference type="InterPro" id="IPR005467">
    <property type="entry name" value="His_kinase_dom"/>
</dbReference>
<dbReference type="FunFam" id="3.30.565.10:FF:000006">
    <property type="entry name" value="Sensor histidine kinase WalK"/>
    <property type="match status" value="1"/>
</dbReference>
<dbReference type="InterPro" id="IPR036890">
    <property type="entry name" value="HATPase_C_sf"/>
</dbReference>
<evidence type="ECO:0000256" key="2">
    <source>
        <dbReference type="ARBA" id="ARBA00012438"/>
    </source>
</evidence>
<dbReference type="EC" id="2.7.13.3" evidence="2"/>
<evidence type="ECO:0000313" key="8">
    <source>
        <dbReference type="EMBL" id="GHO51032.1"/>
    </source>
</evidence>
<dbReference type="InterPro" id="IPR004358">
    <property type="entry name" value="Sig_transdc_His_kin-like_C"/>
</dbReference>
<dbReference type="Proteomes" id="UP000612362">
    <property type="component" value="Unassembled WGS sequence"/>
</dbReference>
<dbReference type="Pfam" id="PF00512">
    <property type="entry name" value="HisKA"/>
    <property type="match status" value="1"/>
</dbReference>
<gene>
    <name evidence="8" type="ORF">KSX_91950</name>
</gene>
<proteinExistence type="predicted"/>
<comment type="catalytic activity">
    <reaction evidence="1">
        <text>ATP + protein L-histidine = ADP + protein N-phospho-L-histidine.</text>
        <dbReference type="EC" id="2.7.13.3"/>
    </reaction>
</comment>
<dbReference type="SMART" id="SM00387">
    <property type="entry name" value="HATPase_c"/>
    <property type="match status" value="1"/>
</dbReference>
<dbReference type="PRINTS" id="PR00344">
    <property type="entry name" value="BCTRLSENSOR"/>
</dbReference>
<organism evidence="8 9">
    <name type="scientific">Ktedonospora formicarum</name>
    <dbReference type="NCBI Taxonomy" id="2778364"/>
    <lineage>
        <taxon>Bacteria</taxon>
        <taxon>Bacillati</taxon>
        <taxon>Chloroflexota</taxon>
        <taxon>Ktedonobacteria</taxon>
        <taxon>Ktedonobacterales</taxon>
        <taxon>Ktedonobacteraceae</taxon>
        <taxon>Ktedonospora</taxon>
    </lineage>
</organism>
<dbReference type="InterPro" id="IPR036097">
    <property type="entry name" value="HisK_dim/P_sf"/>
</dbReference>
<dbReference type="EMBL" id="BNJF01000010">
    <property type="protein sequence ID" value="GHO51032.1"/>
    <property type="molecule type" value="Genomic_DNA"/>
</dbReference>
<dbReference type="Gene3D" id="1.10.287.130">
    <property type="match status" value="1"/>
</dbReference>
<dbReference type="SUPFAM" id="SSF55874">
    <property type="entry name" value="ATPase domain of HSP90 chaperone/DNA topoisomerase II/histidine kinase"/>
    <property type="match status" value="1"/>
</dbReference>